<keyword evidence="6 9" id="KW-1133">Transmembrane helix</keyword>
<keyword evidence="11" id="KW-1185">Reference proteome</keyword>
<dbReference type="AlphaFoldDB" id="A0A7R9ADU6"/>
<evidence type="ECO:0008006" key="12">
    <source>
        <dbReference type="Google" id="ProtNLM"/>
    </source>
</evidence>
<comment type="function">
    <text evidence="1">Plays a role in mitochondrial morphogenesis.</text>
</comment>
<keyword evidence="8 9" id="KW-0472">Membrane</keyword>
<organism evidence="10">
    <name type="scientific">Darwinula stevensoni</name>
    <dbReference type="NCBI Taxonomy" id="69355"/>
    <lineage>
        <taxon>Eukaryota</taxon>
        <taxon>Metazoa</taxon>
        <taxon>Ecdysozoa</taxon>
        <taxon>Arthropoda</taxon>
        <taxon>Crustacea</taxon>
        <taxon>Oligostraca</taxon>
        <taxon>Ostracoda</taxon>
        <taxon>Podocopa</taxon>
        <taxon>Podocopida</taxon>
        <taxon>Darwinulocopina</taxon>
        <taxon>Darwinuloidea</taxon>
        <taxon>Darwinulidae</taxon>
        <taxon>Darwinula</taxon>
    </lineage>
</organism>
<dbReference type="InterPro" id="IPR026120">
    <property type="entry name" value="TMEM11"/>
</dbReference>
<evidence type="ECO:0000256" key="8">
    <source>
        <dbReference type="ARBA" id="ARBA00023136"/>
    </source>
</evidence>
<evidence type="ECO:0000256" key="7">
    <source>
        <dbReference type="ARBA" id="ARBA00023128"/>
    </source>
</evidence>
<dbReference type="GO" id="GO:0007007">
    <property type="term" value="P:inner mitochondrial membrane organization"/>
    <property type="evidence" value="ECO:0007669"/>
    <property type="project" value="TreeGrafter"/>
</dbReference>
<dbReference type="PANTHER" id="PTHR15099:SF2">
    <property type="entry name" value="TRANSMEMBRANE PROTEIN 11, MITOCHONDRIAL"/>
    <property type="match status" value="1"/>
</dbReference>
<dbReference type="GO" id="GO:0005743">
    <property type="term" value="C:mitochondrial inner membrane"/>
    <property type="evidence" value="ECO:0007669"/>
    <property type="project" value="UniProtKB-SubCell"/>
</dbReference>
<evidence type="ECO:0000256" key="9">
    <source>
        <dbReference type="SAM" id="Phobius"/>
    </source>
</evidence>
<comment type="subcellular location">
    <subcellularLocation>
        <location evidence="2">Mitochondrion inner membrane</location>
        <topology evidence="2">Multi-pass membrane protein</topology>
    </subcellularLocation>
</comment>
<evidence type="ECO:0000256" key="3">
    <source>
        <dbReference type="ARBA" id="ARBA00006060"/>
    </source>
</evidence>
<evidence type="ECO:0000256" key="4">
    <source>
        <dbReference type="ARBA" id="ARBA00022692"/>
    </source>
</evidence>
<proteinExistence type="inferred from homology"/>
<sequence>MKELQPRSCGPSDNLKLMRFYLRIAIVREIYNGENSQEQFEMELEKALEDSYEIIIIEPSQLGKDTQLWISMGNCLHKTSVLSGLGSIISAYVWPGKTCTFMPLAILSLVCAGLYTLSWQTDPCVAYQVEQNAGKVERLSAGSCVVLVRKKTTPRIILHSTISMLAACTCAWRFFYLFRKRP</sequence>
<protein>
    <recommendedName>
        <fullName evidence="12">Transmembrane protein 11</fullName>
    </recommendedName>
</protein>
<dbReference type="PANTHER" id="PTHR15099">
    <property type="entry name" value="PROTEIN PM1"/>
    <property type="match status" value="1"/>
</dbReference>
<comment type="similarity">
    <text evidence="3">Belongs to the TMEM11 family.</text>
</comment>
<keyword evidence="4 9" id="KW-0812">Transmembrane</keyword>
<dbReference type="Pfam" id="PF14972">
    <property type="entry name" value="Mito_morph_reg"/>
    <property type="match status" value="1"/>
</dbReference>
<evidence type="ECO:0000313" key="10">
    <source>
        <dbReference type="EMBL" id="CAD7252177.1"/>
    </source>
</evidence>
<dbReference type="EMBL" id="CAJPEV010004178">
    <property type="protein sequence ID" value="CAG0901321.1"/>
    <property type="molecule type" value="Genomic_DNA"/>
</dbReference>
<feature type="transmembrane region" description="Helical" evidence="9">
    <location>
        <begin position="156"/>
        <end position="178"/>
    </location>
</feature>
<keyword evidence="7" id="KW-0496">Mitochondrion</keyword>
<keyword evidence="5" id="KW-0999">Mitochondrion inner membrane</keyword>
<accession>A0A7R9ADU6</accession>
<name>A0A7R9ADU6_9CRUS</name>
<gene>
    <name evidence="10" type="ORF">DSTB1V02_LOCUS11936</name>
</gene>
<evidence type="ECO:0000256" key="5">
    <source>
        <dbReference type="ARBA" id="ARBA00022792"/>
    </source>
</evidence>
<dbReference type="EMBL" id="LR903695">
    <property type="protein sequence ID" value="CAD7252177.1"/>
    <property type="molecule type" value="Genomic_DNA"/>
</dbReference>
<evidence type="ECO:0000256" key="6">
    <source>
        <dbReference type="ARBA" id="ARBA00022989"/>
    </source>
</evidence>
<evidence type="ECO:0000256" key="1">
    <source>
        <dbReference type="ARBA" id="ARBA00002812"/>
    </source>
</evidence>
<reference evidence="10" key="1">
    <citation type="submission" date="2020-11" db="EMBL/GenBank/DDBJ databases">
        <authorList>
            <person name="Tran Van P."/>
        </authorList>
    </citation>
    <scope>NUCLEOTIDE SEQUENCE</scope>
</reference>
<evidence type="ECO:0000256" key="2">
    <source>
        <dbReference type="ARBA" id="ARBA00004448"/>
    </source>
</evidence>
<dbReference type="Proteomes" id="UP000677054">
    <property type="component" value="Unassembled WGS sequence"/>
</dbReference>
<evidence type="ECO:0000313" key="11">
    <source>
        <dbReference type="Proteomes" id="UP000677054"/>
    </source>
</evidence>
<dbReference type="OrthoDB" id="9970856at2759"/>